<dbReference type="GO" id="GO:0004175">
    <property type="term" value="F:endopeptidase activity"/>
    <property type="evidence" value="ECO:0007669"/>
    <property type="project" value="UniProtKB-ARBA"/>
</dbReference>
<dbReference type="InterPro" id="IPR003675">
    <property type="entry name" value="Rce1/LyrA-like_dom"/>
</dbReference>
<feature type="transmembrane region" description="Helical" evidence="1">
    <location>
        <begin position="151"/>
        <end position="177"/>
    </location>
</feature>
<keyword evidence="1" id="KW-0472">Membrane</keyword>
<dbReference type="AlphaFoldDB" id="A0A1L8CVW1"/>
<keyword evidence="1" id="KW-1133">Transmembrane helix</keyword>
<dbReference type="Pfam" id="PF02517">
    <property type="entry name" value="Rce1-like"/>
    <property type="match status" value="1"/>
</dbReference>
<keyword evidence="4" id="KW-1185">Reference proteome</keyword>
<dbReference type="EMBL" id="BDJK01000027">
    <property type="protein sequence ID" value="GAV23056.1"/>
    <property type="molecule type" value="Genomic_DNA"/>
</dbReference>
<feature type="transmembrane region" description="Helical" evidence="1">
    <location>
        <begin position="120"/>
        <end position="144"/>
    </location>
</feature>
<dbReference type="GO" id="GO:0006508">
    <property type="term" value="P:proteolysis"/>
    <property type="evidence" value="ECO:0007669"/>
    <property type="project" value="UniProtKB-KW"/>
</dbReference>
<dbReference type="OrthoDB" id="1523022at2"/>
<dbReference type="STRING" id="870242.cpu_15660"/>
<organism evidence="3 4">
    <name type="scientific">Carboxydothermus pertinax</name>
    <dbReference type="NCBI Taxonomy" id="870242"/>
    <lineage>
        <taxon>Bacteria</taxon>
        <taxon>Bacillati</taxon>
        <taxon>Bacillota</taxon>
        <taxon>Clostridia</taxon>
        <taxon>Thermoanaerobacterales</taxon>
        <taxon>Thermoanaerobacteraceae</taxon>
        <taxon>Carboxydothermus</taxon>
    </lineage>
</organism>
<gene>
    <name evidence="3" type="ORF">cpu_15660</name>
</gene>
<protein>
    <submittedName>
        <fullName evidence="3">CAAX protease family protein</fullName>
    </submittedName>
</protein>
<dbReference type="GO" id="GO:0080120">
    <property type="term" value="P:CAAX-box protein maturation"/>
    <property type="evidence" value="ECO:0007669"/>
    <property type="project" value="UniProtKB-ARBA"/>
</dbReference>
<sequence length="202" mass="22934">MEEDGQQKSKPFPLWVVYVSQATFGVWGLALLLWGHFHYGIPWSVLLKVGKLWQVFGLGTIVAILFLMFAMAMATFLPERLWADRDNIYFSQLSYVNIFFLMALVAVSEEIFFRAALQTLMIHWLSSVPLGIGIAAAVFAVFHFRYLKKPVLLAGTFAIGLALGLCFWFTGSIWTAVWSHFLHDFSMSLLGKKGMFLPKKKI</sequence>
<comment type="caution">
    <text evidence="3">The sequence shown here is derived from an EMBL/GenBank/DDBJ whole genome shotgun (WGS) entry which is preliminary data.</text>
</comment>
<feature type="domain" description="CAAX prenyl protease 2/Lysostaphin resistance protein A-like" evidence="2">
    <location>
        <begin position="94"/>
        <end position="185"/>
    </location>
</feature>
<name>A0A1L8CVW1_9THEO</name>
<feature type="transmembrane region" description="Helical" evidence="1">
    <location>
        <begin position="55"/>
        <end position="77"/>
    </location>
</feature>
<feature type="transmembrane region" description="Helical" evidence="1">
    <location>
        <begin position="12"/>
        <end position="35"/>
    </location>
</feature>
<accession>A0A1L8CVW1</accession>
<reference evidence="4" key="1">
    <citation type="submission" date="2016-12" db="EMBL/GenBank/DDBJ databases">
        <title>Draft Genome Sequences od Carboxydothermus pertinax and islandicus, Hydrogenogenic Carboxydotrophic Bacteria.</title>
        <authorList>
            <person name="Fukuyama Y."/>
            <person name="Ohmae K."/>
            <person name="Yoneda Y."/>
            <person name="Yoshida T."/>
            <person name="Sako Y."/>
        </authorList>
    </citation>
    <scope>NUCLEOTIDE SEQUENCE [LARGE SCALE GENOMIC DNA]</scope>
    <source>
        <strain evidence="4">Ug1</strain>
    </source>
</reference>
<keyword evidence="1" id="KW-0812">Transmembrane</keyword>
<dbReference type="Proteomes" id="UP000187485">
    <property type="component" value="Unassembled WGS sequence"/>
</dbReference>
<feature type="transmembrane region" description="Helical" evidence="1">
    <location>
        <begin position="89"/>
        <end position="108"/>
    </location>
</feature>
<evidence type="ECO:0000256" key="1">
    <source>
        <dbReference type="SAM" id="Phobius"/>
    </source>
</evidence>
<keyword evidence="3" id="KW-0645">Protease</keyword>
<evidence type="ECO:0000259" key="2">
    <source>
        <dbReference type="Pfam" id="PF02517"/>
    </source>
</evidence>
<evidence type="ECO:0000313" key="3">
    <source>
        <dbReference type="EMBL" id="GAV23056.1"/>
    </source>
</evidence>
<keyword evidence="3" id="KW-0378">Hydrolase</keyword>
<evidence type="ECO:0000313" key="4">
    <source>
        <dbReference type="Proteomes" id="UP000187485"/>
    </source>
</evidence>
<dbReference type="RefSeq" id="WP_075859509.1">
    <property type="nucleotide sequence ID" value="NZ_BDJK01000027.1"/>
</dbReference>
<proteinExistence type="predicted"/>